<protein>
    <submittedName>
        <fullName evidence="2">Uncharacterized protein</fullName>
    </submittedName>
</protein>
<accession>A0ABX9JVD0</accession>
<dbReference type="EMBL" id="QUMU01000009">
    <property type="protein sequence ID" value="REG27754.1"/>
    <property type="molecule type" value="Genomic_DNA"/>
</dbReference>
<keyword evidence="1" id="KW-0812">Transmembrane</keyword>
<comment type="caution">
    <text evidence="2">The sequence shown here is derived from an EMBL/GenBank/DDBJ whole genome shotgun (WGS) entry which is preliminary data.</text>
</comment>
<dbReference type="Proteomes" id="UP000256345">
    <property type="component" value="Unassembled WGS sequence"/>
</dbReference>
<keyword evidence="3" id="KW-1185">Reference proteome</keyword>
<proteinExistence type="predicted"/>
<reference evidence="2 3" key="1">
    <citation type="submission" date="2018-08" db="EMBL/GenBank/DDBJ databases">
        <title>Genomic Encyclopedia of Archaeal and Bacterial Type Strains, Phase II (KMG-II): from individual species to whole genera.</title>
        <authorList>
            <person name="Goeker M."/>
        </authorList>
    </citation>
    <scope>NUCLEOTIDE SEQUENCE [LARGE SCALE GENOMIC DNA]</scope>
    <source>
        <strain evidence="2 3">DSM 2261</strain>
    </source>
</reference>
<sequence>MGTTDVIGSALSIVEGLNDPAMVNTFLVVVSYLAFLKMTLRAWEQKVIAPGPRPKARRRKKQ</sequence>
<gene>
    <name evidence="2" type="ORF">ATI61_10991</name>
</gene>
<organism evidence="2 3">
    <name type="scientific">Archangium gephyra</name>
    <dbReference type="NCBI Taxonomy" id="48"/>
    <lineage>
        <taxon>Bacteria</taxon>
        <taxon>Pseudomonadati</taxon>
        <taxon>Myxococcota</taxon>
        <taxon>Myxococcia</taxon>
        <taxon>Myxococcales</taxon>
        <taxon>Cystobacterineae</taxon>
        <taxon>Archangiaceae</taxon>
        <taxon>Archangium</taxon>
    </lineage>
</organism>
<feature type="transmembrane region" description="Helical" evidence="1">
    <location>
        <begin position="21"/>
        <end position="40"/>
    </location>
</feature>
<evidence type="ECO:0000313" key="2">
    <source>
        <dbReference type="EMBL" id="REG27754.1"/>
    </source>
</evidence>
<evidence type="ECO:0000256" key="1">
    <source>
        <dbReference type="SAM" id="Phobius"/>
    </source>
</evidence>
<keyword evidence="1" id="KW-0472">Membrane</keyword>
<keyword evidence="1" id="KW-1133">Transmembrane helix</keyword>
<name>A0ABX9JVD0_9BACT</name>
<evidence type="ECO:0000313" key="3">
    <source>
        <dbReference type="Proteomes" id="UP000256345"/>
    </source>
</evidence>